<dbReference type="GO" id="GO:0070566">
    <property type="term" value="F:adenylyltransferase activity"/>
    <property type="evidence" value="ECO:0007669"/>
    <property type="project" value="TreeGrafter"/>
</dbReference>
<gene>
    <name evidence="7" type="ORF">C7H19_17170</name>
</gene>
<keyword evidence="4" id="KW-0443">Lipid metabolism</keyword>
<evidence type="ECO:0000256" key="4">
    <source>
        <dbReference type="ARBA" id="ARBA00023098"/>
    </source>
</evidence>
<dbReference type="Pfam" id="PF23024">
    <property type="entry name" value="AMP-dom_DIP2-like"/>
    <property type="match status" value="1"/>
</dbReference>
<dbReference type="PANTHER" id="PTHR22754">
    <property type="entry name" value="DISCO-INTERACTING PROTEIN 2 DIP2 -RELATED"/>
    <property type="match status" value="1"/>
</dbReference>
<accession>A0A2T1LUP7</accession>
<evidence type="ECO:0000256" key="1">
    <source>
        <dbReference type="ARBA" id="ARBA00006432"/>
    </source>
</evidence>
<dbReference type="GO" id="GO:0005886">
    <property type="term" value="C:plasma membrane"/>
    <property type="evidence" value="ECO:0007669"/>
    <property type="project" value="TreeGrafter"/>
</dbReference>
<dbReference type="FunFam" id="3.40.50.12780:FF:000013">
    <property type="entry name" value="Long-chain-fatty-acid--AMP ligase FadD32"/>
    <property type="match status" value="1"/>
</dbReference>
<evidence type="ECO:0000313" key="7">
    <source>
        <dbReference type="EMBL" id="PSF35289.1"/>
    </source>
</evidence>
<dbReference type="Proteomes" id="UP000239001">
    <property type="component" value="Unassembled WGS sequence"/>
</dbReference>
<dbReference type="OrthoDB" id="428071at2"/>
<dbReference type="PROSITE" id="PS00455">
    <property type="entry name" value="AMP_BINDING"/>
    <property type="match status" value="1"/>
</dbReference>
<dbReference type="Pfam" id="PF00501">
    <property type="entry name" value="AMP-binding"/>
    <property type="match status" value="1"/>
</dbReference>
<proteinExistence type="inferred from homology"/>
<keyword evidence="8" id="KW-1185">Reference proteome</keyword>
<dbReference type="SUPFAM" id="SSF56801">
    <property type="entry name" value="Acetyl-CoA synthetase-like"/>
    <property type="match status" value="1"/>
</dbReference>
<dbReference type="InterPro" id="IPR020845">
    <property type="entry name" value="AMP-binding_CS"/>
</dbReference>
<dbReference type="PANTHER" id="PTHR22754:SF32">
    <property type="entry name" value="DISCO-INTERACTING PROTEIN 2"/>
    <property type="match status" value="1"/>
</dbReference>
<organism evidence="7 8">
    <name type="scientific">Aphanothece hegewaldii CCALA 016</name>
    <dbReference type="NCBI Taxonomy" id="2107694"/>
    <lineage>
        <taxon>Bacteria</taxon>
        <taxon>Bacillati</taxon>
        <taxon>Cyanobacteriota</taxon>
        <taxon>Cyanophyceae</taxon>
        <taxon>Oscillatoriophycideae</taxon>
        <taxon>Chroococcales</taxon>
        <taxon>Aphanothecaceae</taxon>
        <taxon>Aphanothece</taxon>
    </lineage>
</organism>
<protein>
    <submittedName>
        <fullName evidence="7">AMP-binding protein</fullName>
    </submittedName>
</protein>
<dbReference type="GO" id="GO:0071766">
    <property type="term" value="P:Actinobacterium-type cell wall biogenesis"/>
    <property type="evidence" value="ECO:0007669"/>
    <property type="project" value="UniProtKB-ARBA"/>
</dbReference>
<comment type="similarity">
    <text evidence="1">Belongs to the ATP-dependent AMP-binding enzyme family.</text>
</comment>
<dbReference type="InterPro" id="IPR040097">
    <property type="entry name" value="FAAL/FAAC"/>
</dbReference>
<dbReference type="RefSeq" id="WP_106458149.1">
    <property type="nucleotide sequence ID" value="NZ_PXOH01000021.1"/>
</dbReference>
<feature type="domain" description="AMP-binding enzyme C-terminal" evidence="6">
    <location>
        <begin position="453"/>
        <end position="566"/>
    </location>
</feature>
<evidence type="ECO:0000259" key="6">
    <source>
        <dbReference type="Pfam" id="PF23024"/>
    </source>
</evidence>
<evidence type="ECO:0000256" key="2">
    <source>
        <dbReference type="ARBA" id="ARBA00022598"/>
    </source>
</evidence>
<comment type="caution">
    <text evidence="7">The sequence shown here is derived from an EMBL/GenBank/DDBJ whole genome shotgun (WGS) entry which is preliminary data.</text>
</comment>
<dbReference type="AlphaFoldDB" id="A0A2T1LUP7"/>
<evidence type="ECO:0000313" key="8">
    <source>
        <dbReference type="Proteomes" id="UP000239001"/>
    </source>
</evidence>
<sequence>MQTQYSTLVDLLRYRSHEQAEQIAYRFLQDGETEKTAITYQELDRQARAIAVKLKTLNPISPTAVIIYPYEAGLEFIAAFFGCLYGDVIAVPCHPPMNRHAYYDLQLRLASSQAKVILTHKSLLSKLQSQLTSPDIHWLVTDDLSLDIASNWTQPNINSDTIAFLQYTSGSTGQPKGVMITHDCIMHNQQMLKQAFGHNETSVGVGWLPLFHDMGLIGNVIQALYVGRPSIFMSPVAFIQKPIRWLQAISQYKATTSGAPNFAFDLLCRHVKSEQRSRLDLSSWDVAFSGAEPIRVETMDRFYEFFSPCGFRREAFYPCYGMAEATLLISGGQKNELPVIKYVNEAAIEENKVITSNLEKKGYRVMVSCGQAWLDEKIIIVDPHTLIPVKENQIGEIWVSGLGLGKGYWNEPEKTANTFHAYTKDTREGPFLRTGDLGFLQNKELFITGRLNDVLVFWGFNHYPQHIEETVENSHPAFRKNCNAAFSVEVEGEDRLVIVQEVERTYRQSIVIDDLIESVRWAVFDKHFVDIYAFILIKTGSIPKTSSGKIQRHLCKTKFLDGSLDTVGEWYSPPNNATDMTSILKRYFNPKTHLKRYLKLARGKIRRLFL</sequence>
<dbReference type="GO" id="GO:0016874">
    <property type="term" value="F:ligase activity"/>
    <property type="evidence" value="ECO:0007669"/>
    <property type="project" value="UniProtKB-KW"/>
</dbReference>
<dbReference type="Gene3D" id="3.40.50.12780">
    <property type="entry name" value="N-terminal domain of ligase-like"/>
    <property type="match status" value="1"/>
</dbReference>
<evidence type="ECO:0000256" key="3">
    <source>
        <dbReference type="ARBA" id="ARBA00022832"/>
    </source>
</evidence>
<dbReference type="GO" id="GO:0006633">
    <property type="term" value="P:fatty acid biosynthetic process"/>
    <property type="evidence" value="ECO:0007669"/>
    <property type="project" value="TreeGrafter"/>
</dbReference>
<dbReference type="CDD" id="cd05931">
    <property type="entry name" value="FAAL"/>
    <property type="match status" value="1"/>
</dbReference>
<keyword evidence="3" id="KW-0276">Fatty acid metabolism</keyword>
<dbReference type="InterPro" id="IPR042099">
    <property type="entry name" value="ANL_N_sf"/>
</dbReference>
<dbReference type="EMBL" id="PXOH01000021">
    <property type="protein sequence ID" value="PSF35289.1"/>
    <property type="molecule type" value="Genomic_DNA"/>
</dbReference>
<dbReference type="Gene3D" id="3.30.300.30">
    <property type="match status" value="1"/>
</dbReference>
<feature type="domain" description="AMP-dependent synthetase/ligase" evidence="5">
    <location>
        <begin position="18"/>
        <end position="409"/>
    </location>
</feature>
<dbReference type="InterPro" id="IPR025110">
    <property type="entry name" value="AMP-bd_C"/>
</dbReference>
<evidence type="ECO:0000259" key="5">
    <source>
        <dbReference type="Pfam" id="PF00501"/>
    </source>
</evidence>
<reference evidence="7 8" key="1">
    <citation type="submission" date="2018-03" db="EMBL/GenBank/DDBJ databases">
        <title>The ancient ancestry and fast evolution of plastids.</title>
        <authorList>
            <person name="Moore K.R."/>
            <person name="Magnabosco C."/>
            <person name="Momper L."/>
            <person name="Gold D.A."/>
            <person name="Bosak T."/>
            <person name="Fournier G.P."/>
        </authorList>
    </citation>
    <scope>NUCLEOTIDE SEQUENCE [LARGE SCALE GENOMIC DNA]</scope>
    <source>
        <strain evidence="7 8">CCALA 016</strain>
    </source>
</reference>
<name>A0A2T1LUP7_9CHRO</name>
<dbReference type="InterPro" id="IPR045851">
    <property type="entry name" value="AMP-bd_C_sf"/>
</dbReference>
<dbReference type="InterPro" id="IPR000873">
    <property type="entry name" value="AMP-dep_synth/lig_dom"/>
</dbReference>
<reference evidence="7 8" key="2">
    <citation type="submission" date="2018-03" db="EMBL/GenBank/DDBJ databases">
        <authorList>
            <person name="Keele B.F."/>
        </authorList>
    </citation>
    <scope>NUCLEOTIDE SEQUENCE [LARGE SCALE GENOMIC DNA]</scope>
    <source>
        <strain evidence="7 8">CCALA 016</strain>
    </source>
</reference>
<keyword evidence="2" id="KW-0436">Ligase</keyword>